<feature type="transmembrane region" description="Helical" evidence="1">
    <location>
        <begin position="6"/>
        <end position="21"/>
    </location>
</feature>
<dbReference type="PANTHER" id="PTHR36844:SF1">
    <property type="entry name" value="PROTEASE PRSW"/>
    <property type="match status" value="1"/>
</dbReference>
<protein>
    <submittedName>
        <fullName evidence="2">PrsW family intramembrane metalloprotease</fullName>
    </submittedName>
</protein>
<evidence type="ECO:0000313" key="2">
    <source>
        <dbReference type="EMBL" id="MBI2052547.1"/>
    </source>
</evidence>
<reference evidence="2" key="1">
    <citation type="submission" date="2020-07" db="EMBL/GenBank/DDBJ databases">
        <title>Huge and variable diversity of episymbiotic CPR bacteria and DPANN archaea in groundwater ecosystems.</title>
        <authorList>
            <person name="He C.Y."/>
            <person name="Keren R."/>
            <person name="Whittaker M."/>
            <person name="Farag I.F."/>
            <person name="Doudna J."/>
            <person name="Cate J.H.D."/>
            <person name="Banfield J.F."/>
        </authorList>
    </citation>
    <scope>NUCLEOTIDE SEQUENCE</scope>
    <source>
        <strain evidence="2">NC_groundwater_191_Ag_S-0.1um_45_8</strain>
    </source>
</reference>
<dbReference type="Pfam" id="PF13367">
    <property type="entry name" value="PrsW-protease"/>
    <property type="match status" value="1"/>
</dbReference>
<comment type="caution">
    <text evidence="2">The sequence shown here is derived from an EMBL/GenBank/DDBJ whole genome shotgun (WGS) entry which is preliminary data.</text>
</comment>
<keyword evidence="2" id="KW-0482">Metalloprotease</keyword>
<gene>
    <name evidence="2" type="ORF">HYT38_02640</name>
</gene>
<dbReference type="GO" id="GO:0008237">
    <property type="term" value="F:metallopeptidase activity"/>
    <property type="evidence" value="ECO:0007669"/>
    <property type="project" value="UniProtKB-KW"/>
</dbReference>
<keyword evidence="1" id="KW-0812">Transmembrane</keyword>
<dbReference type="AlphaFoldDB" id="A0A9D6HPW0"/>
<keyword evidence="2" id="KW-0378">Hydrolase</keyword>
<feature type="transmembrane region" description="Helical" evidence="1">
    <location>
        <begin position="33"/>
        <end position="55"/>
    </location>
</feature>
<feature type="transmembrane region" description="Helical" evidence="1">
    <location>
        <begin position="61"/>
        <end position="84"/>
    </location>
</feature>
<dbReference type="Proteomes" id="UP000786662">
    <property type="component" value="Unassembled WGS sequence"/>
</dbReference>
<keyword evidence="1" id="KW-1133">Transmembrane helix</keyword>
<proteinExistence type="predicted"/>
<keyword evidence="1" id="KW-0472">Membrane</keyword>
<organism evidence="2 3">
    <name type="scientific">Candidatus Sungiibacteriota bacterium</name>
    <dbReference type="NCBI Taxonomy" id="2750080"/>
    <lineage>
        <taxon>Bacteria</taxon>
        <taxon>Candidatus Sungiibacteriota</taxon>
    </lineage>
</organism>
<evidence type="ECO:0000256" key="1">
    <source>
        <dbReference type="SAM" id="Phobius"/>
    </source>
</evidence>
<feature type="transmembrane region" description="Helical" evidence="1">
    <location>
        <begin position="105"/>
        <end position="128"/>
    </location>
</feature>
<feature type="transmembrane region" description="Helical" evidence="1">
    <location>
        <begin position="178"/>
        <end position="195"/>
    </location>
</feature>
<feature type="transmembrane region" description="Helical" evidence="1">
    <location>
        <begin position="148"/>
        <end position="166"/>
    </location>
</feature>
<sequence length="235" mass="26145">MTLGLIALGILPSLVWLSIYLKEDDHPEPNRFIIRIFFLGALAAPLAAGVEFLLIGGIKGVGWPAVLVNFLIFFVFIGMVEEYCKYLAVRVGVEKKLVFDEPTDAMIYLIVSGLGFAALENVLALFHFTDRAAADMAGQAFEITALRFLSSTLLHVLASAIVGYYLARSHFFREKLSVLKGIVTAGFLHGGYNVLTLNSGSFQKIEPTLMVVFLLSVMAIFVNFLFYKLKREYFR</sequence>
<dbReference type="InterPro" id="IPR026898">
    <property type="entry name" value="PrsW"/>
</dbReference>
<evidence type="ECO:0000313" key="3">
    <source>
        <dbReference type="Proteomes" id="UP000786662"/>
    </source>
</evidence>
<keyword evidence="2" id="KW-0645">Protease</keyword>
<dbReference type="EMBL" id="JACOYY010000074">
    <property type="protein sequence ID" value="MBI2052547.1"/>
    <property type="molecule type" value="Genomic_DNA"/>
</dbReference>
<name>A0A9D6HPW0_9BACT</name>
<dbReference type="PANTHER" id="PTHR36844">
    <property type="entry name" value="PROTEASE PRSW"/>
    <property type="match status" value="1"/>
</dbReference>
<feature type="transmembrane region" description="Helical" evidence="1">
    <location>
        <begin position="207"/>
        <end position="227"/>
    </location>
</feature>
<accession>A0A9D6HPW0</accession>